<evidence type="ECO:0000313" key="1">
    <source>
        <dbReference type="EMBL" id="KAH7923762.1"/>
    </source>
</evidence>
<reference evidence="1" key="1">
    <citation type="journal article" date="2021" name="New Phytol.">
        <title>Evolutionary innovations through gain and loss of genes in the ectomycorrhizal Boletales.</title>
        <authorList>
            <person name="Wu G."/>
            <person name="Miyauchi S."/>
            <person name="Morin E."/>
            <person name="Kuo A."/>
            <person name="Drula E."/>
            <person name="Varga T."/>
            <person name="Kohler A."/>
            <person name="Feng B."/>
            <person name="Cao Y."/>
            <person name="Lipzen A."/>
            <person name="Daum C."/>
            <person name="Hundley H."/>
            <person name="Pangilinan J."/>
            <person name="Johnson J."/>
            <person name="Barry K."/>
            <person name="LaButti K."/>
            <person name="Ng V."/>
            <person name="Ahrendt S."/>
            <person name="Min B."/>
            <person name="Choi I.G."/>
            <person name="Park H."/>
            <person name="Plett J.M."/>
            <person name="Magnuson J."/>
            <person name="Spatafora J.W."/>
            <person name="Nagy L.G."/>
            <person name="Henrissat B."/>
            <person name="Grigoriev I.V."/>
            <person name="Yang Z.L."/>
            <person name="Xu J."/>
            <person name="Martin F.M."/>
        </authorList>
    </citation>
    <scope>NUCLEOTIDE SEQUENCE</scope>
    <source>
        <strain evidence="1">KUC20120723A-06</strain>
    </source>
</reference>
<proteinExistence type="predicted"/>
<sequence>MCFYTRLVSNSRPIIATRPSRDRRLKNLGAGDTPGTEPSELVLYSSFLLPTLPYHHRQPFTFRRPIAIGITMRVLYILSGTIHVFLVFASGKLHAS</sequence>
<dbReference type="EMBL" id="MU266443">
    <property type="protein sequence ID" value="KAH7923762.1"/>
    <property type="molecule type" value="Genomic_DNA"/>
</dbReference>
<evidence type="ECO:0000313" key="2">
    <source>
        <dbReference type="Proteomes" id="UP000790709"/>
    </source>
</evidence>
<organism evidence="1 2">
    <name type="scientific">Leucogyrophana mollusca</name>
    <dbReference type="NCBI Taxonomy" id="85980"/>
    <lineage>
        <taxon>Eukaryota</taxon>
        <taxon>Fungi</taxon>
        <taxon>Dikarya</taxon>
        <taxon>Basidiomycota</taxon>
        <taxon>Agaricomycotina</taxon>
        <taxon>Agaricomycetes</taxon>
        <taxon>Agaricomycetidae</taxon>
        <taxon>Boletales</taxon>
        <taxon>Boletales incertae sedis</taxon>
        <taxon>Leucogyrophana</taxon>
    </lineage>
</organism>
<gene>
    <name evidence="1" type="ORF">BV22DRAFT_562631</name>
</gene>
<comment type="caution">
    <text evidence="1">The sequence shown here is derived from an EMBL/GenBank/DDBJ whole genome shotgun (WGS) entry which is preliminary data.</text>
</comment>
<keyword evidence="2" id="KW-1185">Reference proteome</keyword>
<accession>A0ACB8BG28</accession>
<name>A0ACB8BG28_9AGAM</name>
<dbReference type="Proteomes" id="UP000790709">
    <property type="component" value="Unassembled WGS sequence"/>
</dbReference>
<protein>
    <submittedName>
        <fullName evidence="1">Uncharacterized protein</fullName>
    </submittedName>
</protein>